<keyword evidence="1" id="KW-0472">Membrane</keyword>
<evidence type="ECO:0000313" key="2">
    <source>
        <dbReference type="EMBL" id="JAQ06450.1"/>
    </source>
</evidence>
<keyword evidence="1" id="KW-0812">Transmembrane</keyword>
<dbReference type="Gene3D" id="3.50.50.60">
    <property type="entry name" value="FAD/NAD(P)-binding domain"/>
    <property type="match status" value="1"/>
</dbReference>
<reference evidence="2" key="1">
    <citation type="journal article" date="2016" name="Gigascience">
        <title>De novo construction of an expanded transcriptome assembly for the western tarnished plant bug, Lygus hesperus.</title>
        <authorList>
            <person name="Tassone E.E."/>
            <person name="Geib S.M."/>
            <person name="Hall B."/>
            <person name="Fabrick J.A."/>
            <person name="Brent C.S."/>
            <person name="Hull J.J."/>
        </authorList>
    </citation>
    <scope>NUCLEOTIDE SEQUENCE</scope>
</reference>
<dbReference type="InterPro" id="IPR036188">
    <property type="entry name" value="FAD/NAD-bd_sf"/>
</dbReference>
<feature type="non-terminal residue" evidence="2">
    <location>
        <position position="1"/>
    </location>
</feature>
<protein>
    <submittedName>
        <fullName evidence="2">L-2-hydroxyglutarate dehydrogenase, mitochondrial</fullName>
    </submittedName>
</protein>
<keyword evidence="1" id="KW-1133">Transmembrane helix</keyword>
<feature type="transmembrane region" description="Helical" evidence="1">
    <location>
        <begin position="72"/>
        <end position="89"/>
    </location>
</feature>
<evidence type="ECO:0000256" key="1">
    <source>
        <dbReference type="SAM" id="Phobius"/>
    </source>
</evidence>
<dbReference type="AlphaFoldDB" id="A0A146LJ25"/>
<feature type="transmembrane region" description="Helical" evidence="1">
    <location>
        <begin position="21"/>
        <end position="40"/>
    </location>
</feature>
<dbReference type="EMBL" id="GDHC01012179">
    <property type="protein sequence ID" value="JAQ06450.1"/>
    <property type="molecule type" value="Transcribed_RNA"/>
</dbReference>
<dbReference type="SUPFAM" id="SSF51905">
    <property type="entry name" value="FAD/NAD(P)-binding domain"/>
    <property type="match status" value="1"/>
</dbReference>
<proteinExistence type="predicted"/>
<organism evidence="2">
    <name type="scientific">Lygus hesperus</name>
    <name type="common">Western plant bug</name>
    <dbReference type="NCBI Taxonomy" id="30085"/>
    <lineage>
        <taxon>Eukaryota</taxon>
        <taxon>Metazoa</taxon>
        <taxon>Ecdysozoa</taxon>
        <taxon>Arthropoda</taxon>
        <taxon>Hexapoda</taxon>
        <taxon>Insecta</taxon>
        <taxon>Pterygota</taxon>
        <taxon>Neoptera</taxon>
        <taxon>Paraneoptera</taxon>
        <taxon>Hemiptera</taxon>
        <taxon>Heteroptera</taxon>
        <taxon>Panheteroptera</taxon>
        <taxon>Cimicomorpha</taxon>
        <taxon>Miridae</taxon>
        <taxon>Mirini</taxon>
        <taxon>Lygus</taxon>
    </lineage>
</organism>
<accession>A0A146LJ25</accession>
<gene>
    <name evidence="2" type="primary">l2hgdh</name>
    <name evidence="2" type="ORF">g.15600</name>
</gene>
<name>A0A146LJ25_LYGHE</name>
<sequence length="145" mass="16066">FCTLLTQTRLVTLMTSKFARVFSGFCQVGMIGVIAAAIHYRKLTGNIAIDEESTMRSLKYFDKSSVYGHDKLYDIAIVGGGIVGVNIAIDEESTMRSLKYFDKSSVYGHDKLYDIAIVGGGIVGVNIAREIRDKYPNKKVLLLEM</sequence>